<dbReference type="Pfam" id="PF01609">
    <property type="entry name" value="DDE_Tnp_1"/>
    <property type="match status" value="1"/>
</dbReference>
<comment type="caution">
    <text evidence="2">The sequence shown here is derived from an EMBL/GenBank/DDBJ whole genome shotgun (WGS) entry which is preliminary data.</text>
</comment>
<sequence>MEKRADEAQAPDLLPKLRRLRVGQVQGWAAQWRDAQGVIPIQVCAWRKSARQTRLTLETLHRTARRKGRKLRPRTMQMAGYVVLVGTLRDQSPERLLELYRYRRQVELAFKRLKWLLQRGHLKKTDPQGAKAWLQGNVFVSVLIESLLVVGGRFSPWGYLPASGQATVPLARGVLDAPPAEAGRQSDALVAR</sequence>
<dbReference type="Proteomes" id="UP000239898">
    <property type="component" value="Unassembled WGS sequence"/>
</dbReference>
<dbReference type="GO" id="GO:0003677">
    <property type="term" value="F:DNA binding"/>
    <property type="evidence" value="ECO:0007669"/>
    <property type="project" value="InterPro"/>
</dbReference>
<organism evidence="2 3">
    <name type="scientific">Xanthomonas theicola</name>
    <dbReference type="NCBI Taxonomy" id="56464"/>
    <lineage>
        <taxon>Bacteria</taxon>
        <taxon>Pseudomonadati</taxon>
        <taxon>Pseudomonadota</taxon>
        <taxon>Gammaproteobacteria</taxon>
        <taxon>Lysobacterales</taxon>
        <taxon>Lysobacteraceae</taxon>
        <taxon>Xanthomonas</taxon>
    </lineage>
</organism>
<evidence type="ECO:0000313" key="3">
    <source>
        <dbReference type="Proteomes" id="UP000239898"/>
    </source>
</evidence>
<evidence type="ECO:0000313" key="2">
    <source>
        <dbReference type="EMBL" id="PPT91349.1"/>
    </source>
</evidence>
<feature type="domain" description="Transposase IS4-like" evidence="1">
    <location>
        <begin position="31"/>
        <end position="141"/>
    </location>
</feature>
<dbReference type="EMBL" id="MIGX01000028">
    <property type="protein sequence ID" value="PPT91349.1"/>
    <property type="molecule type" value="Genomic_DNA"/>
</dbReference>
<dbReference type="GO" id="GO:0006313">
    <property type="term" value="P:DNA transposition"/>
    <property type="evidence" value="ECO:0007669"/>
    <property type="project" value="InterPro"/>
</dbReference>
<name>A0A2S6ZGR2_9XANT</name>
<dbReference type="AlphaFoldDB" id="A0A2S6ZGR2"/>
<protein>
    <recommendedName>
        <fullName evidence="1">Transposase IS4-like domain-containing protein</fullName>
    </recommendedName>
</protein>
<reference evidence="2 3" key="1">
    <citation type="submission" date="2016-08" db="EMBL/GenBank/DDBJ databases">
        <title>Evolution of the type three secretion system and type three effector repertoires in Xanthomonas.</title>
        <authorList>
            <person name="Merda D."/>
            <person name="Briand M."/>
            <person name="Bosis E."/>
            <person name="Rousseau C."/>
            <person name="Portier P."/>
            <person name="Jacques M.-A."/>
            <person name="Fischer-Le Saux M."/>
        </authorList>
    </citation>
    <scope>NUCLEOTIDE SEQUENCE [LARGE SCALE GENOMIC DNA]</scope>
    <source>
        <strain evidence="2 3">CFBP 4691</strain>
    </source>
</reference>
<keyword evidence="3" id="KW-1185">Reference proteome</keyword>
<dbReference type="GO" id="GO:0004803">
    <property type="term" value="F:transposase activity"/>
    <property type="evidence" value="ECO:0007669"/>
    <property type="project" value="InterPro"/>
</dbReference>
<accession>A0A2S6ZGR2</accession>
<gene>
    <name evidence="2" type="ORF">XthCFBP4691_07880</name>
</gene>
<dbReference type="InterPro" id="IPR002559">
    <property type="entry name" value="Transposase_11"/>
</dbReference>
<dbReference type="SUPFAM" id="SSF53098">
    <property type="entry name" value="Ribonuclease H-like"/>
    <property type="match status" value="1"/>
</dbReference>
<evidence type="ECO:0000259" key="1">
    <source>
        <dbReference type="Pfam" id="PF01609"/>
    </source>
</evidence>
<proteinExistence type="predicted"/>
<dbReference type="InterPro" id="IPR012337">
    <property type="entry name" value="RNaseH-like_sf"/>
</dbReference>